<feature type="compositionally biased region" description="Basic and acidic residues" evidence="1">
    <location>
        <begin position="51"/>
        <end position="73"/>
    </location>
</feature>
<keyword evidence="3" id="KW-1185">Reference proteome</keyword>
<feature type="region of interest" description="Disordered" evidence="1">
    <location>
        <begin position="854"/>
        <end position="882"/>
    </location>
</feature>
<feature type="region of interest" description="Disordered" evidence="1">
    <location>
        <begin position="1"/>
        <end position="93"/>
    </location>
</feature>
<dbReference type="PANTHER" id="PTHR31099">
    <property type="entry name" value="OS06G0165300 PROTEIN"/>
    <property type="match status" value="1"/>
</dbReference>
<evidence type="ECO:0000313" key="2">
    <source>
        <dbReference type="EMBL" id="KAH0903255.1"/>
    </source>
</evidence>
<reference evidence="2 3" key="1">
    <citation type="submission" date="2021-05" db="EMBL/GenBank/DDBJ databases">
        <title>Genome Assembly of Synthetic Allotetraploid Brassica napus Reveals Homoeologous Exchanges between Subgenomes.</title>
        <authorList>
            <person name="Davis J.T."/>
        </authorList>
    </citation>
    <scope>NUCLEOTIDE SEQUENCE [LARGE SCALE GENOMIC DNA]</scope>
    <source>
        <strain evidence="3">cv. Da-Ae</strain>
        <tissue evidence="2">Seedling</tissue>
    </source>
</reference>
<proteinExistence type="predicted"/>
<feature type="compositionally biased region" description="Low complexity" evidence="1">
    <location>
        <begin position="8"/>
        <end position="18"/>
    </location>
</feature>
<dbReference type="PANTHER" id="PTHR31099:SF28">
    <property type="entry name" value="F5J5.12"/>
    <property type="match status" value="1"/>
</dbReference>
<feature type="region of interest" description="Disordered" evidence="1">
    <location>
        <begin position="331"/>
        <end position="358"/>
    </location>
</feature>
<name>A0ABQ8BEN0_BRANA</name>
<feature type="compositionally biased region" description="Basic and acidic residues" evidence="1">
    <location>
        <begin position="81"/>
        <end position="90"/>
    </location>
</feature>
<dbReference type="Proteomes" id="UP000824890">
    <property type="component" value="Unassembled WGS sequence"/>
</dbReference>
<organism evidence="2 3">
    <name type="scientific">Brassica napus</name>
    <name type="common">Rape</name>
    <dbReference type="NCBI Taxonomy" id="3708"/>
    <lineage>
        <taxon>Eukaryota</taxon>
        <taxon>Viridiplantae</taxon>
        <taxon>Streptophyta</taxon>
        <taxon>Embryophyta</taxon>
        <taxon>Tracheophyta</taxon>
        <taxon>Spermatophyta</taxon>
        <taxon>Magnoliopsida</taxon>
        <taxon>eudicotyledons</taxon>
        <taxon>Gunneridae</taxon>
        <taxon>Pentapetalae</taxon>
        <taxon>rosids</taxon>
        <taxon>malvids</taxon>
        <taxon>Brassicales</taxon>
        <taxon>Brassicaceae</taxon>
        <taxon>Brassiceae</taxon>
        <taxon>Brassica</taxon>
    </lineage>
</organism>
<evidence type="ECO:0000313" key="3">
    <source>
        <dbReference type="Proteomes" id="UP000824890"/>
    </source>
</evidence>
<evidence type="ECO:0000256" key="1">
    <source>
        <dbReference type="SAM" id="MobiDB-lite"/>
    </source>
</evidence>
<sequence length="882" mass="96794">EGDATLKAGESAEAGAGATSFKAVVANESKQYGERREGQYGRSQGIQGARGSDKGKGIAREKHGHHKQDDGFQSRDFQQQQRHDKGEHRPLNPTKLMFDAFKGVTGYHGTGGVKGIGTEGNASSSKARKSLTFEEEVAEVQSEGMGQEVAAVKDALAVQEQGEVDEEAKVAAEQSLHSEGLDEANLMIDGVILSDSELRVEGDDLEDWEQGEIMDFKGGRSLGLVSGFLLAETWSVPLSGTRGPGSCPEARGNDTGAPLSQDSAPLVSLSWVPLKPELILNPVKDWFLLIWPEPNSSVLNFLEMMRLEIFLVGENRSLRYALEPLGPEKMKNEKGLALGSSSTGTRVRSRHRVGNEARESMDSLESSLDLTAEIENLRGSTFGDDLPSVGGDSFLPIGPLSVIGVEEIANWRRKFHLSDDIIIRISGPFDRVSDFEMGEVPVYEGFFESGFRDQVPSLVAKVSKAMDISPGQLNPPSWRNLIAMQNLSDHEGLVIGVTEVLYCYYVSPLNGGEFRYFLRPRGKELPVRELSKAEKKRHPVFEGGWTLMFALMPLPGLCSTWRAADIPRADYSSGGNVLEQLLELPIDRREVSFLVSDEALDRCSIRGVMSGSKGDEALAEYKKALEAMSARKAASKRAAPAEDDEVQFIWSSKRQATTFTAPSSSKKKSKVSAFALKSSPSASYDWSKVLANLNAKVFPLTPACLASDEDSSVAIRSLQGDVLQMASQLFHVEERMEDKTAVRAEMDALTTQLRGDQGSRIKVRSQEEVQELAATETTSLRERLEDKEEDICELRHAAEVFDADKAMAVNGARIVARWELMWDWLNHQTDSWEPSVALEQYKMVKTTEAELLGLPTPCFDDEPQVPEKDSLPKPSADDPPSS</sequence>
<accession>A0ABQ8BEN0</accession>
<protein>
    <submittedName>
        <fullName evidence="2">Uncharacterized protein</fullName>
    </submittedName>
</protein>
<dbReference type="EMBL" id="JAGKQM010000011">
    <property type="protein sequence ID" value="KAH0903255.1"/>
    <property type="molecule type" value="Genomic_DNA"/>
</dbReference>
<feature type="non-terminal residue" evidence="2">
    <location>
        <position position="1"/>
    </location>
</feature>
<gene>
    <name evidence="2" type="ORF">HID58_042758</name>
</gene>
<comment type="caution">
    <text evidence="2">The sequence shown here is derived from an EMBL/GenBank/DDBJ whole genome shotgun (WGS) entry which is preliminary data.</text>
</comment>